<evidence type="ECO:0000313" key="2">
    <source>
        <dbReference type="Proteomes" id="UP001054945"/>
    </source>
</evidence>
<organism evidence="1 2">
    <name type="scientific">Caerostris extrusa</name>
    <name type="common">Bark spider</name>
    <name type="synonym">Caerostris bankana</name>
    <dbReference type="NCBI Taxonomy" id="172846"/>
    <lineage>
        <taxon>Eukaryota</taxon>
        <taxon>Metazoa</taxon>
        <taxon>Ecdysozoa</taxon>
        <taxon>Arthropoda</taxon>
        <taxon>Chelicerata</taxon>
        <taxon>Arachnida</taxon>
        <taxon>Araneae</taxon>
        <taxon>Araneomorphae</taxon>
        <taxon>Entelegynae</taxon>
        <taxon>Araneoidea</taxon>
        <taxon>Araneidae</taxon>
        <taxon>Caerostris</taxon>
    </lineage>
</organism>
<evidence type="ECO:0000313" key="1">
    <source>
        <dbReference type="EMBL" id="GIY98210.1"/>
    </source>
</evidence>
<name>A0AAV4XVH5_CAEEX</name>
<dbReference type="Proteomes" id="UP001054945">
    <property type="component" value="Unassembled WGS sequence"/>
</dbReference>
<proteinExistence type="predicted"/>
<protein>
    <submittedName>
        <fullName evidence="1">Uncharacterized protein</fullName>
    </submittedName>
</protein>
<keyword evidence="2" id="KW-1185">Reference proteome</keyword>
<dbReference type="AlphaFoldDB" id="A0AAV4XVH5"/>
<reference evidence="1 2" key="1">
    <citation type="submission" date="2021-06" db="EMBL/GenBank/DDBJ databases">
        <title>Caerostris extrusa draft genome.</title>
        <authorList>
            <person name="Kono N."/>
            <person name="Arakawa K."/>
        </authorList>
    </citation>
    <scope>NUCLEOTIDE SEQUENCE [LARGE SCALE GENOMIC DNA]</scope>
</reference>
<comment type="caution">
    <text evidence="1">The sequence shown here is derived from an EMBL/GenBank/DDBJ whole genome shotgun (WGS) entry which is preliminary data.</text>
</comment>
<gene>
    <name evidence="1" type="ORF">CEXT_493291</name>
</gene>
<sequence length="141" mass="16026">MRMGRPEPIAPRKQIPWRFEERENLTEWKRSFKNGVGRAVLCPCSIFAPRRRRGGAANVRLRKGIRNNQAECASNINQDRGIVWVVGALPISEGRIQMSSATVVTSGRPSILLEGLNGGSEDSERMIWQKGRKKWGRYIKH</sequence>
<accession>A0AAV4XVH5</accession>
<dbReference type="EMBL" id="BPLR01018270">
    <property type="protein sequence ID" value="GIY98210.1"/>
    <property type="molecule type" value="Genomic_DNA"/>
</dbReference>